<gene>
    <name evidence="2" type="ORF">T4E_7330</name>
</gene>
<sequence>MYRFSFCVSSRGPLCPCPPVGKGILPAEVAWVPGASMSGPLMPHTSGTPSTSPRRLPVAGASSINDVTLPASLPRQSGPLTAGCGQRPGSPGCSVSG</sequence>
<reference evidence="2 3" key="1">
    <citation type="submission" date="2015-01" db="EMBL/GenBank/DDBJ databases">
        <title>Evolution of Trichinella species and genotypes.</title>
        <authorList>
            <person name="Korhonen P.K."/>
            <person name="Edoardo P."/>
            <person name="Giuseppe L.R."/>
            <person name="Gasser R.B."/>
        </authorList>
    </citation>
    <scope>NUCLEOTIDE SEQUENCE [LARGE SCALE GENOMIC DNA]</scope>
    <source>
        <strain evidence="2">ISS141</strain>
    </source>
</reference>
<evidence type="ECO:0000256" key="1">
    <source>
        <dbReference type="SAM" id="MobiDB-lite"/>
    </source>
</evidence>
<protein>
    <submittedName>
        <fullName evidence="2">Uncharacterized protein</fullName>
    </submittedName>
</protein>
<proteinExistence type="predicted"/>
<accession>A0A0V0YP14</accession>
<feature type="region of interest" description="Disordered" evidence="1">
    <location>
        <begin position="36"/>
        <end position="97"/>
    </location>
</feature>
<name>A0A0V0YP14_TRIPS</name>
<dbReference type="EMBL" id="JYDU01000001">
    <property type="protein sequence ID" value="KRY01904.1"/>
    <property type="molecule type" value="Genomic_DNA"/>
</dbReference>
<evidence type="ECO:0000313" key="2">
    <source>
        <dbReference type="EMBL" id="KRY01904.1"/>
    </source>
</evidence>
<evidence type="ECO:0000313" key="3">
    <source>
        <dbReference type="Proteomes" id="UP000054815"/>
    </source>
</evidence>
<organism evidence="2 3">
    <name type="scientific">Trichinella pseudospiralis</name>
    <name type="common">Parasitic roundworm</name>
    <dbReference type="NCBI Taxonomy" id="6337"/>
    <lineage>
        <taxon>Eukaryota</taxon>
        <taxon>Metazoa</taxon>
        <taxon>Ecdysozoa</taxon>
        <taxon>Nematoda</taxon>
        <taxon>Enoplea</taxon>
        <taxon>Dorylaimia</taxon>
        <taxon>Trichinellida</taxon>
        <taxon>Trichinellidae</taxon>
        <taxon>Trichinella</taxon>
    </lineage>
</organism>
<dbReference type="AlphaFoldDB" id="A0A0V0YP14"/>
<dbReference type="Proteomes" id="UP000054815">
    <property type="component" value="Unassembled WGS sequence"/>
</dbReference>
<comment type="caution">
    <text evidence="2">The sequence shown here is derived from an EMBL/GenBank/DDBJ whole genome shotgun (WGS) entry which is preliminary data.</text>
</comment>